<evidence type="ECO:0000313" key="1">
    <source>
        <dbReference type="EMBL" id="ETW78339.1"/>
    </source>
</evidence>
<sequence>MSWISDDFPLLDVAILAAARRVHPYCRCRLCPIRLQGSRVSPSTSIPYPHMASAVSTDLTLNPSHATDFAGCWRPLPLVAPLLDDFFFPTPLPKFFDSTARIAASVTQITDCRRNFLSTTKISRLSSIICTNNRLLHGRFIARIPDSAAQLLDSTGTTHRLFVQRIYRTTTKLSDSSYEYLSTQLAQRLVPIVLELAYCTSSRLSCEPLRLPACFLFAVAYAFYVLSARFPPRCATAISRAFDIAVHRAFHLVSALLSFPIRDTFRRAVHLLSPTPLRCIPHLHFIARYTWHCSLPPPLALLIDHLFLTRLGHFVQAAV</sequence>
<dbReference type="HOGENOM" id="CLU_871713_0_0_1"/>
<evidence type="ECO:0000313" key="2">
    <source>
        <dbReference type="Proteomes" id="UP000030671"/>
    </source>
</evidence>
<name>W4JY18_HETIT</name>
<dbReference type="EMBL" id="KI925462">
    <property type="protein sequence ID" value="ETW78339.1"/>
    <property type="molecule type" value="Genomic_DNA"/>
</dbReference>
<dbReference type="RefSeq" id="XP_009550318.1">
    <property type="nucleotide sequence ID" value="XM_009552023.1"/>
</dbReference>
<protein>
    <submittedName>
        <fullName evidence="1">Uncharacterized protein</fullName>
    </submittedName>
</protein>
<proteinExistence type="predicted"/>
<dbReference type="AlphaFoldDB" id="W4JY18"/>
<dbReference type="KEGG" id="hir:HETIRDRAFT_436050"/>
<gene>
    <name evidence="1" type="ORF">HETIRDRAFT_436050</name>
</gene>
<keyword evidence="2" id="KW-1185">Reference proteome</keyword>
<dbReference type="InParanoid" id="W4JY18"/>
<reference evidence="1 2" key="1">
    <citation type="journal article" date="2012" name="New Phytol.">
        <title>Insight into trade-off between wood decay and parasitism from the genome of a fungal forest pathogen.</title>
        <authorList>
            <person name="Olson A."/>
            <person name="Aerts A."/>
            <person name="Asiegbu F."/>
            <person name="Belbahri L."/>
            <person name="Bouzid O."/>
            <person name="Broberg A."/>
            <person name="Canback B."/>
            <person name="Coutinho P.M."/>
            <person name="Cullen D."/>
            <person name="Dalman K."/>
            <person name="Deflorio G."/>
            <person name="van Diepen L.T."/>
            <person name="Dunand C."/>
            <person name="Duplessis S."/>
            <person name="Durling M."/>
            <person name="Gonthier P."/>
            <person name="Grimwood J."/>
            <person name="Fossdal C.G."/>
            <person name="Hansson D."/>
            <person name="Henrissat B."/>
            <person name="Hietala A."/>
            <person name="Himmelstrand K."/>
            <person name="Hoffmeister D."/>
            <person name="Hogberg N."/>
            <person name="James T.Y."/>
            <person name="Karlsson M."/>
            <person name="Kohler A."/>
            <person name="Kues U."/>
            <person name="Lee Y.H."/>
            <person name="Lin Y.C."/>
            <person name="Lind M."/>
            <person name="Lindquist E."/>
            <person name="Lombard V."/>
            <person name="Lucas S."/>
            <person name="Lunden K."/>
            <person name="Morin E."/>
            <person name="Murat C."/>
            <person name="Park J."/>
            <person name="Raffaello T."/>
            <person name="Rouze P."/>
            <person name="Salamov A."/>
            <person name="Schmutz J."/>
            <person name="Solheim H."/>
            <person name="Stahlberg J."/>
            <person name="Velez H."/>
            <person name="de Vries R.P."/>
            <person name="Wiebenga A."/>
            <person name="Woodward S."/>
            <person name="Yakovlev I."/>
            <person name="Garbelotto M."/>
            <person name="Martin F."/>
            <person name="Grigoriev I.V."/>
            <person name="Stenlid J."/>
        </authorList>
    </citation>
    <scope>NUCLEOTIDE SEQUENCE [LARGE SCALE GENOMIC DNA]</scope>
    <source>
        <strain evidence="1 2">TC 32-1</strain>
    </source>
</reference>
<dbReference type="GeneID" id="20674864"/>
<dbReference type="Proteomes" id="UP000030671">
    <property type="component" value="Unassembled WGS sequence"/>
</dbReference>
<accession>W4JY18</accession>
<organism evidence="1 2">
    <name type="scientific">Heterobasidion irregulare (strain TC 32-1)</name>
    <dbReference type="NCBI Taxonomy" id="747525"/>
    <lineage>
        <taxon>Eukaryota</taxon>
        <taxon>Fungi</taxon>
        <taxon>Dikarya</taxon>
        <taxon>Basidiomycota</taxon>
        <taxon>Agaricomycotina</taxon>
        <taxon>Agaricomycetes</taxon>
        <taxon>Russulales</taxon>
        <taxon>Bondarzewiaceae</taxon>
        <taxon>Heterobasidion</taxon>
        <taxon>Heterobasidion annosum species complex</taxon>
    </lineage>
</organism>